<gene>
    <name evidence="2" type="ORF">DOTSEDRAFT_34726</name>
</gene>
<dbReference type="AlphaFoldDB" id="N1PLL7"/>
<accession>N1PLL7</accession>
<keyword evidence="3" id="KW-1185">Reference proteome</keyword>
<dbReference type="EMBL" id="KB446539">
    <property type="protein sequence ID" value="EME44236.1"/>
    <property type="molecule type" value="Genomic_DNA"/>
</dbReference>
<evidence type="ECO:0000256" key="1">
    <source>
        <dbReference type="SAM" id="MobiDB-lite"/>
    </source>
</evidence>
<reference evidence="3" key="1">
    <citation type="journal article" date="2012" name="PLoS Genet.">
        <title>The genomes of the fungal plant pathogens Cladosporium fulvum and Dothistroma septosporum reveal adaptation to different hosts and lifestyles but also signatures of common ancestry.</title>
        <authorList>
            <person name="de Wit P.J.G.M."/>
            <person name="van der Burgt A."/>
            <person name="Oekmen B."/>
            <person name="Stergiopoulos I."/>
            <person name="Abd-Elsalam K.A."/>
            <person name="Aerts A.L."/>
            <person name="Bahkali A.H."/>
            <person name="Beenen H.G."/>
            <person name="Chettri P."/>
            <person name="Cox M.P."/>
            <person name="Datema E."/>
            <person name="de Vries R.P."/>
            <person name="Dhillon B."/>
            <person name="Ganley A.R."/>
            <person name="Griffiths S.A."/>
            <person name="Guo Y."/>
            <person name="Hamelin R.C."/>
            <person name="Henrissat B."/>
            <person name="Kabir M.S."/>
            <person name="Jashni M.K."/>
            <person name="Kema G."/>
            <person name="Klaubauf S."/>
            <person name="Lapidus A."/>
            <person name="Levasseur A."/>
            <person name="Lindquist E."/>
            <person name="Mehrabi R."/>
            <person name="Ohm R.A."/>
            <person name="Owen T.J."/>
            <person name="Salamov A."/>
            <person name="Schwelm A."/>
            <person name="Schijlen E."/>
            <person name="Sun H."/>
            <person name="van den Burg H.A."/>
            <person name="van Ham R.C.H.J."/>
            <person name="Zhang S."/>
            <person name="Goodwin S.B."/>
            <person name="Grigoriev I.V."/>
            <person name="Collemare J."/>
            <person name="Bradshaw R.E."/>
        </authorList>
    </citation>
    <scope>NUCLEOTIDE SEQUENCE [LARGE SCALE GENOMIC DNA]</scope>
    <source>
        <strain evidence="3">NZE10 / CBS 128990</strain>
    </source>
</reference>
<sequence>MSPCVCAGVVIAMIGIHLSANICQYRIRVRLHPGQIDAAMKCFPRSIASNGPEKTNLIEAKSQDHCNKSNVSGGKEAEGHPSQPADEWQEEKYDMPTSKDRRKPGFGDELLNLEHVLEKAKQGESMSFIWINFECRDSRRCQCLLRVCFGWRGAPYLFGQIFNLQVLEKIMLDWLTVAKRQGYLQDKRSILLPFVAWLN</sequence>
<organism evidence="2 3">
    <name type="scientific">Dothistroma septosporum (strain NZE10 / CBS 128990)</name>
    <name type="common">Red band needle blight fungus</name>
    <name type="synonym">Mycosphaerella pini</name>
    <dbReference type="NCBI Taxonomy" id="675120"/>
    <lineage>
        <taxon>Eukaryota</taxon>
        <taxon>Fungi</taxon>
        <taxon>Dikarya</taxon>
        <taxon>Ascomycota</taxon>
        <taxon>Pezizomycotina</taxon>
        <taxon>Dothideomycetes</taxon>
        <taxon>Dothideomycetidae</taxon>
        <taxon>Mycosphaerellales</taxon>
        <taxon>Mycosphaerellaceae</taxon>
        <taxon>Dothistroma</taxon>
    </lineage>
</organism>
<name>N1PLL7_DOTSN</name>
<dbReference type="Proteomes" id="UP000016933">
    <property type="component" value="Unassembled WGS sequence"/>
</dbReference>
<reference evidence="2 3" key="2">
    <citation type="journal article" date="2012" name="PLoS Pathog.">
        <title>Diverse lifestyles and strategies of plant pathogenesis encoded in the genomes of eighteen Dothideomycetes fungi.</title>
        <authorList>
            <person name="Ohm R.A."/>
            <person name="Feau N."/>
            <person name="Henrissat B."/>
            <person name="Schoch C.L."/>
            <person name="Horwitz B.A."/>
            <person name="Barry K.W."/>
            <person name="Condon B.J."/>
            <person name="Copeland A.C."/>
            <person name="Dhillon B."/>
            <person name="Glaser F."/>
            <person name="Hesse C.N."/>
            <person name="Kosti I."/>
            <person name="LaButti K."/>
            <person name="Lindquist E.A."/>
            <person name="Lucas S."/>
            <person name="Salamov A.A."/>
            <person name="Bradshaw R.E."/>
            <person name="Ciuffetti L."/>
            <person name="Hamelin R.C."/>
            <person name="Kema G.H.J."/>
            <person name="Lawrence C."/>
            <person name="Scott J.A."/>
            <person name="Spatafora J.W."/>
            <person name="Turgeon B.G."/>
            <person name="de Wit P.J.G.M."/>
            <person name="Zhong S."/>
            <person name="Goodwin S.B."/>
            <person name="Grigoriev I.V."/>
        </authorList>
    </citation>
    <scope>NUCLEOTIDE SEQUENCE [LARGE SCALE GENOMIC DNA]</scope>
    <source>
        <strain evidence="3">NZE10 / CBS 128990</strain>
    </source>
</reference>
<protein>
    <submittedName>
        <fullName evidence="2">Uncharacterized protein</fullName>
    </submittedName>
</protein>
<feature type="region of interest" description="Disordered" evidence="1">
    <location>
        <begin position="65"/>
        <end position="105"/>
    </location>
</feature>
<evidence type="ECO:0000313" key="2">
    <source>
        <dbReference type="EMBL" id="EME44236.1"/>
    </source>
</evidence>
<feature type="compositionally biased region" description="Basic and acidic residues" evidence="1">
    <location>
        <begin position="90"/>
        <end position="105"/>
    </location>
</feature>
<evidence type="ECO:0000313" key="3">
    <source>
        <dbReference type="Proteomes" id="UP000016933"/>
    </source>
</evidence>
<proteinExistence type="predicted"/>
<dbReference type="HOGENOM" id="CLU_1372192_0_0_1"/>